<evidence type="ECO:0000313" key="2">
    <source>
        <dbReference type="Proteomes" id="UP000199581"/>
    </source>
</evidence>
<proteinExistence type="predicted"/>
<name>A0A8G2C4I9_DESNO</name>
<comment type="caution">
    <text evidence="1">The sequence shown here is derived from an EMBL/GenBank/DDBJ whole genome shotgun (WGS) entry which is preliminary data.</text>
</comment>
<dbReference type="AlphaFoldDB" id="A0A8G2C4I9"/>
<dbReference type="EMBL" id="FOTO01000010">
    <property type="protein sequence ID" value="SFL97833.1"/>
    <property type="molecule type" value="Genomic_DNA"/>
</dbReference>
<organism evidence="1 2">
    <name type="scientific">Desulfomicrobium norvegicum (strain DSM 1741 / NCIMB 8310)</name>
    <name type="common">Desulfovibrio baculatus (strain Norway 4)</name>
    <name type="synonym">Desulfovibrio desulfuricans (strain Norway 4)</name>
    <dbReference type="NCBI Taxonomy" id="52561"/>
    <lineage>
        <taxon>Bacteria</taxon>
        <taxon>Pseudomonadati</taxon>
        <taxon>Thermodesulfobacteriota</taxon>
        <taxon>Desulfovibrionia</taxon>
        <taxon>Desulfovibrionales</taxon>
        <taxon>Desulfomicrobiaceae</taxon>
        <taxon>Desulfomicrobium</taxon>
    </lineage>
</organism>
<keyword evidence="2" id="KW-1185">Reference proteome</keyword>
<sequence>MKNEKGSALVISLVVLVFLAVIGFAALNTTDIELFSSRNTRDFQENFFISDGGLNREIISALGYPLYPTPEEQRVMDPFRIALAANGTFPDCPFDGNCTSTNATLGDDHFVINNFYDYAIDFRGRSQPVIVKGESSDIIFYRIFTQRNAANAVRGEGFFRTTTGM</sequence>
<dbReference type="Proteomes" id="UP000199581">
    <property type="component" value="Unassembled WGS sequence"/>
</dbReference>
<accession>A0A8G2C4I9</accession>
<gene>
    <name evidence="1" type="ORF">SAMN05421830_110135</name>
</gene>
<protein>
    <recommendedName>
        <fullName evidence="3">Type 4 fimbrial biogenesis protein PilX N-terminal domain-containing protein</fullName>
    </recommendedName>
</protein>
<dbReference type="OrthoDB" id="9940040at2"/>
<reference evidence="1 2" key="1">
    <citation type="submission" date="2016-10" db="EMBL/GenBank/DDBJ databases">
        <authorList>
            <person name="Varghese N."/>
            <person name="Submissions S."/>
        </authorList>
    </citation>
    <scope>NUCLEOTIDE SEQUENCE [LARGE SCALE GENOMIC DNA]</scope>
    <source>
        <strain evidence="1 2">DSM 1741</strain>
    </source>
</reference>
<dbReference type="RefSeq" id="WP_092193392.1">
    <property type="nucleotide sequence ID" value="NZ_FOTO01000010.1"/>
</dbReference>
<evidence type="ECO:0000313" key="1">
    <source>
        <dbReference type="EMBL" id="SFL97833.1"/>
    </source>
</evidence>
<evidence type="ECO:0008006" key="3">
    <source>
        <dbReference type="Google" id="ProtNLM"/>
    </source>
</evidence>